<gene>
    <name evidence="1" type="ORF">V6N11_004934</name>
</gene>
<reference evidence="1 2" key="1">
    <citation type="journal article" date="2024" name="G3 (Bethesda)">
        <title>Genome assembly of Hibiscus sabdariffa L. provides insights into metabolisms of medicinal natural products.</title>
        <authorList>
            <person name="Kim T."/>
        </authorList>
    </citation>
    <scope>NUCLEOTIDE SEQUENCE [LARGE SCALE GENOMIC DNA]</scope>
    <source>
        <strain evidence="1">TK-2024</strain>
        <tissue evidence="1">Old leaves</tissue>
    </source>
</reference>
<keyword evidence="2" id="KW-1185">Reference proteome</keyword>
<sequence length="82" mass="9031">MAPPSNALFPQFSSDQSLASVTKLVSWVNPVPMGMNGNSSLSRFLMDYCSPFCYAKSTPPCSIWAKEREQVLAVMEARPTDI</sequence>
<dbReference type="Proteomes" id="UP001396334">
    <property type="component" value="Unassembled WGS sequence"/>
</dbReference>
<accession>A0ABR2SHP2</accession>
<evidence type="ECO:0000313" key="2">
    <source>
        <dbReference type="Proteomes" id="UP001396334"/>
    </source>
</evidence>
<comment type="caution">
    <text evidence="1">The sequence shown here is derived from an EMBL/GenBank/DDBJ whole genome shotgun (WGS) entry which is preliminary data.</text>
</comment>
<evidence type="ECO:0000313" key="1">
    <source>
        <dbReference type="EMBL" id="KAK9024781.1"/>
    </source>
</evidence>
<name>A0ABR2SHP2_9ROSI</name>
<dbReference type="EMBL" id="JBBPBN010000015">
    <property type="protein sequence ID" value="KAK9024781.1"/>
    <property type="molecule type" value="Genomic_DNA"/>
</dbReference>
<organism evidence="1 2">
    <name type="scientific">Hibiscus sabdariffa</name>
    <name type="common">roselle</name>
    <dbReference type="NCBI Taxonomy" id="183260"/>
    <lineage>
        <taxon>Eukaryota</taxon>
        <taxon>Viridiplantae</taxon>
        <taxon>Streptophyta</taxon>
        <taxon>Embryophyta</taxon>
        <taxon>Tracheophyta</taxon>
        <taxon>Spermatophyta</taxon>
        <taxon>Magnoliopsida</taxon>
        <taxon>eudicotyledons</taxon>
        <taxon>Gunneridae</taxon>
        <taxon>Pentapetalae</taxon>
        <taxon>rosids</taxon>
        <taxon>malvids</taxon>
        <taxon>Malvales</taxon>
        <taxon>Malvaceae</taxon>
        <taxon>Malvoideae</taxon>
        <taxon>Hibiscus</taxon>
    </lineage>
</organism>
<protein>
    <submittedName>
        <fullName evidence="1">Uncharacterized protein</fullName>
    </submittedName>
</protein>
<proteinExistence type="predicted"/>